<dbReference type="GeneID" id="28802808"/>
<proteinExistence type="predicted"/>
<evidence type="ECO:0000313" key="1">
    <source>
        <dbReference type="EMBL" id="ANA85738.1"/>
    </source>
</evidence>
<name>A0A160DDD6_9CAUD</name>
<keyword evidence="2" id="KW-1185">Reference proteome</keyword>
<dbReference type="OrthoDB" id="16309at10239"/>
<evidence type="ECO:0000313" key="2">
    <source>
        <dbReference type="Proteomes" id="UP000203169"/>
    </source>
</evidence>
<dbReference type="KEGG" id="vg:28802808"/>
<dbReference type="Proteomes" id="UP000203169">
    <property type="component" value="Segment"/>
</dbReference>
<protein>
    <submittedName>
        <fullName evidence="1">MerR-like helix-turn-helix DNA binding protein</fullName>
    </submittedName>
</protein>
<organism evidence="1 2">
    <name type="scientific">Gordonia phage Cozz</name>
    <dbReference type="NCBI Taxonomy" id="1838066"/>
    <lineage>
        <taxon>Viruses</taxon>
        <taxon>Duplodnaviria</taxon>
        <taxon>Heunggongvirae</taxon>
        <taxon>Uroviricota</taxon>
        <taxon>Caudoviricetes</taxon>
        <taxon>Emalynvirus</taxon>
        <taxon>Emalynvirus cozz</taxon>
    </lineage>
</organism>
<accession>A0A160DDD6</accession>
<dbReference type="RefSeq" id="YP_009276491.1">
    <property type="nucleotide sequence ID" value="NC_030941.1"/>
</dbReference>
<gene>
    <name evidence="1" type="primary">32</name>
    <name evidence="1" type="ORF">PBI_COZZ_32</name>
</gene>
<sequence length="132" mass="14822">MNTRSAANIVGITPKQLRSYLRSRTDLVPAPTHGAQYDLTLEQAEKVKKEYWALKERFSKAVAKTEILGQDTPGMPLADLANPSAREQFVALRRERAQRLDALMRRAGMTLPQMSDERLLANGRVLSLEVSE</sequence>
<reference evidence="1 2" key="1">
    <citation type="submission" date="2016-03" db="EMBL/GenBank/DDBJ databases">
        <authorList>
            <person name="Montgomery M.T."/>
            <person name="Guerrero C.A."/>
            <person name="Mavrich T.N."/>
            <person name="Pope W.H."/>
            <person name="Garlena R.A."/>
            <person name="Russell D.A."/>
            <person name="Jacobs-Sera D."/>
            <person name="Hendrix R.W."/>
            <person name="Hatfull G.F."/>
        </authorList>
    </citation>
    <scope>NUCLEOTIDE SEQUENCE [LARGE SCALE GENOMIC DNA]</scope>
</reference>
<dbReference type="EMBL" id="KU998239">
    <property type="protein sequence ID" value="ANA85738.1"/>
    <property type="molecule type" value="Genomic_DNA"/>
</dbReference>